<gene>
    <name evidence="4" type="ordered locus">Amet_1352</name>
</gene>
<dbReference type="RefSeq" id="WP_012062593.1">
    <property type="nucleotide sequence ID" value="NC_009633.1"/>
</dbReference>
<dbReference type="InterPro" id="IPR052169">
    <property type="entry name" value="CW_Biosynth-Accessory"/>
</dbReference>
<dbReference type="Proteomes" id="UP000001572">
    <property type="component" value="Chromosome"/>
</dbReference>
<accession>A6TMY4</accession>
<evidence type="ECO:0000256" key="1">
    <source>
        <dbReference type="ARBA" id="ARBA00005662"/>
    </source>
</evidence>
<dbReference type="PROSITE" id="PS51257">
    <property type="entry name" value="PROKAR_LIPOPROTEIN"/>
    <property type="match status" value="1"/>
</dbReference>
<keyword evidence="5" id="KW-1185">Reference proteome</keyword>
<dbReference type="EMBL" id="CP000724">
    <property type="protein sequence ID" value="ABR47552.1"/>
    <property type="molecule type" value="Genomic_DNA"/>
</dbReference>
<dbReference type="SMART" id="SM00854">
    <property type="entry name" value="PGA_cap"/>
    <property type="match status" value="1"/>
</dbReference>
<dbReference type="Pfam" id="PF09587">
    <property type="entry name" value="PGA_cap"/>
    <property type="match status" value="1"/>
</dbReference>
<name>A6TMY4_ALKMQ</name>
<feature type="chain" id="PRO_5039139695" evidence="2">
    <location>
        <begin position="22"/>
        <end position="425"/>
    </location>
</feature>
<evidence type="ECO:0000313" key="4">
    <source>
        <dbReference type="EMBL" id="ABR47552.1"/>
    </source>
</evidence>
<dbReference type="HOGENOM" id="CLU_038823_0_0_9"/>
<proteinExistence type="inferred from homology"/>
<dbReference type="AlphaFoldDB" id="A6TMY4"/>
<dbReference type="OrthoDB" id="9810906at2"/>
<reference evidence="5" key="1">
    <citation type="journal article" date="2016" name="Genome Announc.">
        <title>Complete genome sequence of Alkaliphilus metalliredigens strain QYMF, an alkaliphilic and metal-reducing bacterium isolated from borax-contaminated leachate ponds.</title>
        <authorList>
            <person name="Hwang C."/>
            <person name="Copeland A."/>
            <person name="Lucas S."/>
            <person name="Lapidus A."/>
            <person name="Barry K."/>
            <person name="Detter J.C."/>
            <person name="Glavina Del Rio T."/>
            <person name="Hammon N."/>
            <person name="Israni S."/>
            <person name="Dalin E."/>
            <person name="Tice H."/>
            <person name="Pitluck S."/>
            <person name="Chertkov O."/>
            <person name="Brettin T."/>
            <person name="Bruce D."/>
            <person name="Han C."/>
            <person name="Schmutz J."/>
            <person name="Larimer F."/>
            <person name="Land M.L."/>
            <person name="Hauser L."/>
            <person name="Kyrpides N."/>
            <person name="Mikhailova N."/>
            <person name="Ye Q."/>
            <person name="Zhou J."/>
            <person name="Richardson P."/>
            <person name="Fields M.W."/>
        </authorList>
    </citation>
    <scope>NUCLEOTIDE SEQUENCE [LARGE SCALE GENOMIC DNA]</scope>
    <source>
        <strain evidence="5">QYMF</strain>
    </source>
</reference>
<feature type="domain" description="Capsule synthesis protein CapA" evidence="3">
    <location>
        <begin position="60"/>
        <end position="324"/>
    </location>
</feature>
<dbReference type="Gene3D" id="3.60.21.10">
    <property type="match status" value="1"/>
</dbReference>
<comment type="similarity">
    <text evidence="1">Belongs to the CapA family.</text>
</comment>
<dbReference type="PANTHER" id="PTHR33393">
    <property type="entry name" value="POLYGLUTAMINE SYNTHESIS ACCESSORY PROTEIN RV0574C-RELATED"/>
    <property type="match status" value="1"/>
</dbReference>
<dbReference type="eggNOG" id="COG2843">
    <property type="taxonomic scope" value="Bacteria"/>
</dbReference>
<keyword evidence="2" id="KW-0732">Signal</keyword>
<dbReference type="CDD" id="cd07381">
    <property type="entry name" value="MPP_CapA"/>
    <property type="match status" value="1"/>
</dbReference>
<dbReference type="PANTHER" id="PTHR33393:SF12">
    <property type="entry name" value="CAPSULE BIOSYNTHESIS PROTEIN CAPA"/>
    <property type="match status" value="1"/>
</dbReference>
<dbReference type="InterPro" id="IPR029052">
    <property type="entry name" value="Metallo-depent_PP-like"/>
</dbReference>
<organism evidence="4 5">
    <name type="scientific">Alkaliphilus metalliredigens (strain QYMF)</name>
    <dbReference type="NCBI Taxonomy" id="293826"/>
    <lineage>
        <taxon>Bacteria</taxon>
        <taxon>Bacillati</taxon>
        <taxon>Bacillota</taxon>
        <taxon>Clostridia</taxon>
        <taxon>Peptostreptococcales</taxon>
        <taxon>Natronincolaceae</taxon>
        <taxon>Alkaliphilus</taxon>
    </lineage>
</organism>
<feature type="signal peptide" evidence="2">
    <location>
        <begin position="1"/>
        <end position="21"/>
    </location>
</feature>
<sequence length="425" mass="49114">MKLSRFRIGFLLMILCLSISACTSTREDILSNPIVAVNEEIEESEEIEENIEIPEPVQIRISAVGDIMVHIPQITAQYNHATKKHDFTNNFQFVKPYIERADLALVNLETTFAGEAQGYSGYPRFNSPDELAYALKKAGFKGVVTTNNHTFDTGELGLLRTIEVLEQYELKPIGTKKQESDESYHIFDIKGIKVGSTAYTYETPPWQGLKTLNGIPVPKELEGNIDSFDYGKLEMDLLKMKRRIQEMKEQGAEVIVFYMHWGHEYHRKPNTHQKQIAQALSNYGVDIIFGSHPHVIQPIEWVQSEVDKHKTLVVYSMGNFISNQRYETLENRYTEDGVIVNVDMVKNFEEQTIKIEEVTIIPTWVNRYWQEGKRMYEILPLIIDIQDPQDYNLTRDSIKRVQNSKETTISHLLREMEGFVLEKNN</sequence>
<dbReference type="STRING" id="293826.Amet_1352"/>
<evidence type="ECO:0000259" key="3">
    <source>
        <dbReference type="SMART" id="SM00854"/>
    </source>
</evidence>
<dbReference type="SUPFAM" id="SSF56300">
    <property type="entry name" value="Metallo-dependent phosphatases"/>
    <property type="match status" value="1"/>
</dbReference>
<dbReference type="InterPro" id="IPR019079">
    <property type="entry name" value="Capsule_synth_CapA"/>
</dbReference>
<evidence type="ECO:0000313" key="5">
    <source>
        <dbReference type="Proteomes" id="UP000001572"/>
    </source>
</evidence>
<protein>
    <submittedName>
        <fullName evidence="4">CapA domain protein</fullName>
    </submittedName>
</protein>
<dbReference type="KEGG" id="amt:Amet_1352"/>
<evidence type="ECO:0000256" key="2">
    <source>
        <dbReference type="SAM" id="SignalP"/>
    </source>
</evidence>